<dbReference type="SUPFAM" id="SSF52172">
    <property type="entry name" value="CheY-like"/>
    <property type="match status" value="1"/>
</dbReference>
<dbReference type="OrthoDB" id="1646880at2"/>
<sequence>MIKCLIVDDEPLARQVLETYIQQTADLVLIKSCPNALEAFEAVTNYPVDLIFLDIQLPLLTGVDFIRQLRQPPAVIFTTAYPDYAVESYELEAVDYVLKPITYHRFGQSIDRFLKRTAAVMPPVPHTYFKVDGQLVKLLHADIMYAQSIKDYILLKTPHRSYIIHMTMKSLSELLPNQHFRRVHRSFLVNLRHITAVGRQDIQIGETTIPIGDSYRTMLNDFPVR</sequence>
<dbReference type="Gene3D" id="3.40.50.2300">
    <property type="match status" value="1"/>
</dbReference>
<dbReference type="Proteomes" id="UP000181790">
    <property type="component" value="Unassembled WGS sequence"/>
</dbReference>
<dbReference type="Gene3D" id="2.40.50.1020">
    <property type="entry name" value="LytTr DNA-binding domain"/>
    <property type="match status" value="1"/>
</dbReference>
<dbReference type="RefSeq" id="WP_071502689.1">
    <property type="nucleotide sequence ID" value="NZ_MORL01000003.1"/>
</dbReference>
<dbReference type="GO" id="GO:0000156">
    <property type="term" value="F:phosphorelay response regulator activity"/>
    <property type="evidence" value="ECO:0007669"/>
    <property type="project" value="InterPro"/>
</dbReference>
<reference evidence="4 5" key="1">
    <citation type="submission" date="2016-10" db="EMBL/GenBank/DDBJ databases">
        <title>Arsenicibacter rosenii gen. nov., sp. nov., an efficient arsenic-methylating bacterium isolated from an arsenic-contaminated paddy soil.</title>
        <authorList>
            <person name="Huang K."/>
        </authorList>
    </citation>
    <scope>NUCLEOTIDE SEQUENCE [LARGE SCALE GENOMIC DNA]</scope>
    <source>
        <strain evidence="4 5">SM-1</strain>
    </source>
</reference>
<dbReference type="InterPro" id="IPR046947">
    <property type="entry name" value="LytR-like"/>
</dbReference>
<comment type="caution">
    <text evidence="4">The sequence shown here is derived from an EMBL/GenBank/DDBJ whole genome shotgun (WGS) entry which is preliminary data.</text>
</comment>
<dbReference type="EMBL" id="MORL01000003">
    <property type="protein sequence ID" value="OIN59888.1"/>
    <property type="molecule type" value="Genomic_DNA"/>
</dbReference>
<keyword evidence="5" id="KW-1185">Reference proteome</keyword>
<dbReference type="InterPro" id="IPR001789">
    <property type="entry name" value="Sig_transdc_resp-reg_receiver"/>
</dbReference>
<keyword evidence="1" id="KW-0597">Phosphoprotein</keyword>
<dbReference type="GO" id="GO:0003677">
    <property type="term" value="F:DNA binding"/>
    <property type="evidence" value="ECO:0007669"/>
    <property type="project" value="InterPro"/>
</dbReference>
<accession>A0A1S2VQ10</accession>
<dbReference type="Pfam" id="PF04397">
    <property type="entry name" value="LytTR"/>
    <property type="match status" value="1"/>
</dbReference>
<dbReference type="InterPro" id="IPR011006">
    <property type="entry name" value="CheY-like_superfamily"/>
</dbReference>
<dbReference type="SMART" id="SM00850">
    <property type="entry name" value="LytTR"/>
    <property type="match status" value="1"/>
</dbReference>
<protein>
    <submittedName>
        <fullName evidence="4">LytTR family transcriptional regulator</fullName>
    </submittedName>
</protein>
<feature type="modified residue" description="4-aspartylphosphate" evidence="1">
    <location>
        <position position="54"/>
    </location>
</feature>
<dbReference type="Pfam" id="PF00072">
    <property type="entry name" value="Response_reg"/>
    <property type="match status" value="1"/>
</dbReference>
<name>A0A1S2VQ10_9BACT</name>
<proteinExistence type="predicted"/>
<organism evidence="4 5">
    <name type="scientific">Arsenicibacter rosenii</name>
    <dbReference type="NCBI Taxonomy" id="1750698"/>
    <lineage>
        <taxon>Bacteria</taxon>
        <taxon>Pseudomonadati</taxon>
        <taxon>Bacteroidota</taxon>
        <taxon>Cytophagia</taxon>
        <taxon>Cytophagales</taxon>
        <taxon>Spirosomataceae</taxon>
        <taxon>Arsenicibacter</taxon>
    </lineage>
</organism>
<dbReference type="InterPro" id="IPR007492">
    <property type="entry name" value="LytTR_DNA-bd_dom"/>
</dbReference>
<dbReference type="PANTHER" id="PTHR37299:SF1">
    <property type="entry name" value="STAGE 0 SPORULATION PROTEIN A HOMOLOG"/>
    <property type="match status" value="1"/>
</dbReference>
<gene>
    <name evidence="4" type="ORF">BLX24_08555</name>
</gene>
<dbReference type="AlphaFoldDB" id="A0A1S2VQ10"/>
<feature type="domain" description="HTH LytTR-type" evidence="3">
    <location>
        <begin position="127"/>
        <end position="194"/>
    </location>
</feature>
<evidence type="ECO:0000259" key="3">
    <source>
        <dbReference type="PROSITE" id="PS50930"/>
    </source>
</evidence>
<dbReference type="SMART" id="SM00448">
    <property type="entry name" value="REC"/>
    <property type="match status" value="1"/>
</dbReference>
<dbReference type="PANTHER" id="PTHR37299">
    <property type="entry name" value="TRANSCRIPTIONAL REGULATOR-RELATED"/>
    <property type="match status" value="1"/>
</dbReference>
<feature type="domain" description="Response regulatory" evidence="2">
    <location>
        <begin position="3"/>
        <end position="114"/>
    </location>
</feature>
<evidence type="ECO:0000256" key="1">
    <source>
        <dbReference type="PROSITE-ProRule" id="PRU00169"/>
    </source>
</evidence>
<dbReference type="PROSITE" id="PS50110">
    <property type="entry name" value="RESPONSE_REGULATORY"/>
    <property type="match status" value="1"/>
</dbReference>
<dbReference type="PROSITE" id="PS50930">
    <property type="entry name" value="HTH_LYTTR"/>
    <property type="match status" value="1"/>
</dbReference>
<evidence type="ECO:0000259" key="2">
    <source>
        <dbReference type="PROSITE" id="PS50110"/>
    </source>
</evidence>
<evidence type="ECO:0000313" key="5">
    <source>
        <dbReference type="Proteomes" id="UP000181790"/>
    </source>
</evidence>
<evidence type="ECO:0000313" key="4">
    <source>
        <dbReference type="EMBL" id="OIN59888.1"/>
    </source>
</evidence>